<keyword evidence="1" id="KW-1133">Transmembrane helix</keyword>
<evidence type="ECO:0000313" key="3">
    <source>
        <dbReference type="EMBL" id="CAD8100701.1"/>
    </source>
</evidence>
<reference evidence="5" key="1">
    <citation type="submission" date="2021-01" db="EMBL/GenBank/DDBJ databases">
        <authorList>
            <consortium name="Genoscope - CEA"/>
            <person name="William W."/>
        </authorList>
    </citation>
    <scope>NUCLEOTIDE SEQUENCE</scope>
</reference>
<gene>
    <name evidence="2" type="ORF">PPRIM_AZ9-3.1.T0040084</name>
    <name evidence="3" type="ORF">PPRIM_AZ9-3.1.T1130055</name>
    <name evidence="4" type="ORF">PPRIM_AZ9-3.1.T1380075</name>
    <name evidence="5" type="ORF">PPRIM_AZ9-3.1.T1600071</name>
</gene>
<organism evidence="5 6">
    <name type="scientific">Paramecium primaurelia</name>
    <dbReference type="NCBI Taxonomy" id="5886"/>
    <lineage>
        <taxon>Eukaryota</taxon>
        <taxon>Sar</taxon>
        <taxon>Alveolata</taxon>
        <taxon>Ciliophora</taxon>
        <taxon>Intramacronucleata</taxon>
        <taxon>Oligohymenophorea</taxon>
        <taxon>Peniculida</taxon>
        <taxon>Parameciidae</taxon>
        <taxon>Paramecium</taxon>
    </lineage>
</organism>
<keyword evidence="6" id="KW-1185">Reference proteome</keyword>
<keyword evidence="1" id="KW-0472">Membrane</keyword>
<keyword evidence="1" id="KW-0812">Transmembrane</keyword>
<evidence type="ECO:0000313" key="6">
    <source>
        <dbReference type="Proteomes" id="UP000688137"/>
    </source>
</evidence>
<sequence>MVYQWTNFVWETNAWWLRRIRPFVVLGAFAFTAFYGGRYYFFGKWAYYKQRQFTEAELVAQAEVNKRNWGYGVWYKPTLERSRKKLLQDALKDKYRYAMTWEELFYEDPRPVEEILEEENSWEEYEI</sequence>
<evidence type="ECO:0000313" key="4">
    <source>
        <dbReference type="EMBL" id="CAD8108821.1"/>
    </source>
</evidence>
<comment type="caution">
    <text evidence="5">The sequence shown here is derived from an EMBL/GenBank/DDBJ whole genome shotgun (WGS) entry which is preliminary data.</text>
</comment>
<dbReference type="EMBL" id="CAJJDM010000116">
    <property type="protein sequence ID" value="CAD8100701.1"/>
    <property type="molecule type" value="Genomic_DNA"/>
</dbReference>
<evidence type="ECO:0000256" key="1">
    <source>
        <dbReference type="SAM" id="Phobius"/>
    </source>
</evidence>
<proteinExistence type="predicted"/>
<dbReference type="Proteomes" id="UP000688137">
    <property type="component" value="Unassembled WGS sequence"/>
</dbReference>
<protein>
    <submittedName>
        <fullName evidence="5">Uncharacterized protein</fullName>
    </submittedName>
</protein>
<dbReference type="AlphaFoldDB" id="A0A8S1QF38"/>
<feature type="transmembrane region" description="Helical" evidence="1">
    <location>
        <begin position="20"/>
        <end position="41"/>
    </location>
</feature>
<dbReference type="EMBL" id="CAJJDM010000142">
    <property type="protein sequence ID" value="CAD8108821.1"/>
    <property type="molecule type" value="Genomic_DNA"/>
</dbReference>
<dbReference type="EMBL" id="CAJJDM010000001">
    <property type="protein sequence ID" value="CAD8042869.1"/>
    <property type="molecule type" value="Genomic_DNA"/>
</dbReference>
<dbReference type="OMA" id="EDENERW"/>
<evidence type="ECO:0000313" key="2">
    <source>
        <dbReference type="EMBL" id="CAD8042869.1"/>
    </source>
</evidence>
<evidence type="ECO:0000313" key="5">
    <source>
        <dbReference type="EMBL" id="CAD8114559.1"/>
    </source>
</evidence>
<dbReference type="EMBL" id="CAJJDM010000165">
    <property type="protein sequence ID" value="CAD8114559.1"/>
    <property type="molecule type" value="Genomic_DNA"/>
</dbReference>
<accession>A0A8S1QF38</accession>
<name>A0A8S1QF38_PARPR</name>